<dbReference type="NCBIfam" id="NF038011">
    <property type="entry name" value="PelF"/>
    <property type="match status" value="1"/>
</dbReference>
<keyword evidence="1" id="KW-0808">Transferase</keyword>
<dbReference type="AlphaFoldDB" id="A0A9W6KFZ1"/>
<reference evidence="4" key="2">
    <citation type="submission" date="2023-01" db="EMBL/GenBank/DDBJ databases">
        <authorList>
            <person name="Sun Q."/>
            <person name="Evtushenko L."/>
        </authorList>
    </citation>
    <scope>NUCLEOTIDE SEQUENCE</scope>
    <source>
        <strain evidence="4">VKM Ac-1321</strain>
    </source>
</reference>
<reference evidence="4" key="1">
    <citation type="journal article" date="2014" name="Int. J. Syst. Evol. Microbiol.">
        <title>Complete genome sequence of Corynebacterium casei LMG S-19264T (=DSM 44701T), isolated from a smear-ripened cheese.</title>
        <authorList>
            <consortium name="US DOE Joint Genome Institute (JGI-PGF)"/>
            <person name="Walter F."/>
            <person name="Albersmeier A."/>
            <person name="Kalinowski J."/>
            <person name="Ruckert C."/>
        </authorList>
    </citation>
    <scope>NUCLEOTIDE SEQUENCE</scope>
    <source>
        <strain evidence="4">VKM Ac-1321</strain>
    </source>
</reference>
<accession>A0A9W6KFZ1</accession>
<dbReference type="EMBL" id="BSFP01000003">
    <property type="protein sequence ID" value="GLK99344.1"/>
    <property type="molecule type" value="Genomic_DNA"/>
</dbReference>
<feature type="domain" description="DUF3492" evidence="3">
    <location>
        <begin position="2"/>
        <end position="268"/>
    </location>
</feature>
<dbReference type="GO" id="GO:0016757">
    <property type="term" value="F:glycosyltransferase activity"/>
    <property type="evidence" value="ECO:0007669"/>
    <property type="project" value="InterPro"/>
</dbReference>
<dbReference type="InterPro" id="IPR050194">
    <property type="entry name" value="Glycosyltransferase_grp1"/>
</dbReference>
<feature type="domain" description="Glycosyl transferase family 1" evidence="2">
    <location>
        <begin position="287"/>
        <end position="446"/>
    </location>
</feature>
<dbReference type="SUPFAM" id="SSF53756">
    <property type="entry name" value="UDP-Glycosyltransferase/glycogen phosphorylase"/>
    <property type="match status" value="1"/>
</dbReference>
<evidence type="ECO:0000313" key="5">
    <source>
        <dbReference type="Proteomes" id="UP001143480"/>
    </source>
</evidence>
<dbReference type="InterPro" id="IPR001296">
    <property type="entry name" value="Glyco_trans_1"/>
</dbReference>
<evidence type="ECO:0000313" key="4">
    <source>
        <dbReference type="EMBL" id="GLK99344.1"/>
    </source>
</evidence>
<dbReference type="PANTHER" id="PTHR45947">
    <property type="entry name" value="SULFOQUINOVOSYL TRANSFERASE SQD2"/>
    <property type="match status" value="1"/>
</dbReference>
<proteinExistence type="predicted"/>
<dbReference type="Pfam" id="PF00534">
    <property type="entry name" value="Glycos_transf_1"/>
    <property type="match status" value="1"/>
</dbReference>
<gene>
    <name evidence="4" type="primary">icsA_1</name>
    <name evidence="4" type="ORF">GCM10017581_010850</name>
</gene>
<evidence type="ECO:0000259" key="3">
    <source>
        <dbReference type="Pfam" id="PF11997"/>
    </source>
</evidence>
<name>A0A9W6KFZ1_9ACTN</name>
<protein>
    <submittedName>
        <fullName evidence="4">Lipopolysaccharide glycosyltransferase, putative</fullName>
    </submittedName>
</protein>
<dbReference type="Pfam" id="PF11997">
    <property type="entry name" value="DUF3492"/>
    <property type="match status" value="1"/>
</dbReference>
<dbReference type="Gene3D" id="3.40.50.2000">
    <property type="entry name" value="Glycogen Phosphorylase B"/>
    <property type="match status" value="2"/>
</dbReference>
<evidence type="ECO:0000259" key="2">
    <source>
        <dbReference type="Pfam" id="PF00534"/>
    </source>
</evidence>
<dbReference type="PANTHER" id="PTHR45947:SF3">
    <property type="entry name" value="SULFOQUINOVOSYL TRANSFERASE SQD2"/>
    <property type="match status" value="1"/>
</dbReference>
<dbReference type="Proteomes" id="UP001143480">
    <property type="component" value="Unassembled WGS sequence"/>
</dbReference>
<keyword evidence="5" id="KW-1185">Reference proteome</keyword>
<organism evidence="4 5">
    <name type="scientific">Dactylosporangium matsuzakiense</name>
    <dbReference type="NCBI Taxonomy" id="53360"/>
    <lineage>
        <taxon>Bacteria</taxon>
        <taxon>Bacillati</taxon>
        <taxon>Actinomycetota</taxon>
        <taxon>Actinomycetes</taxon>
        <taxon>Micromonosporales</taxon>
        <taxon>Micromonosporaceae</taxon>
        <taxon>Dactylosporangium</taxon>
    </lineage>
</organism>
<sequence>MSEGTYPQALGGVSVWCDQLVHGLPEHQWEAVALTVDGTEPVRWELPPNLERVLTIPLWSPERRRARLRRPGRATRTMFHAALDAFLAALVTAPEPDPQRGAVQRSRFLLALRGLYEYAADGGDLAGALYADTALARLQRRWQEADRGRLTLADAAQATALIGNMLRPLTVAPPRADVVHCAMNGLSTLVAMAAKWTYDTPMIMSEHGVYLRERYLEQVSGDLPHAVAVLLLGFQRGLAGAAYHLADALAPHSAYNRRWQLRNGADPDRMWTMYNGISPERFPSAHTEPDEPTIVYVGRIDRLKDLHTLIRAFALVRRRVPDARLRIYGAAIDLPYRDSCHALIDTLGLTGSTRLEGSAPDAVAAYHSGSVVALTSISEGFPYSVIEAMACGRTMVCTNVGGVAEAVGDTGFVVPPRDPAAVAEACVTLLLDPGRRRELAARARQRVLDRFTLARSLDAYRSLYRRIAAPAGLGGRVPAGALR</sequence>
<comment type="caution">
    <text evidence="4">The sequence shown here is derived from an EMBL/GenBank/DDBJ whole genome shotgun (WGS) entry which is preliminary data.</text>
</comment>
<evidence type="ECO:0000256" key="1">
    <source>
        <dbReference type="ARBA" id="ARBA00022679"/>
    </source>
</evidence>
<dbReference type="InterPro" id="IPR047691">
    <property type="entry name" value="PelF-like"/>
</dbReference>
<dbReference type="InterPro" id="IPR022622">
    <property type="entry name" value="DUF3492"/>
</dbReference>